<name>A0A9E8A3T3_9HYPH</name>
<evidence type="ECO:0000256" key="2">
    <source>
        <dbReference type="ARBA" id="ARBA00007019"/>
    </source>
</evidence>
<evidence type="ECO:0000256" key="4">
    <source>
        <dbReference type="ARBA" id="ARBA00022475"/>
    </source>
</evidence>
<dbReference type="InterPro" id="IPR003855">
    <property type="entry name" value="K+_transporter"/>
</dbReference>
<dbReference type="EMBL" id="CP102774">
    <property type="protein sequence ID" value="UZF89934.1"/>
    <property type="molecule type" value="Genomic_DNA"/>
</dbReference>
<feature type="transmembrane region" description="Helical" evidence="13">
    <location>
        <begin position="195"/>
        <end position="217"/>
    </location>
</feature>
<keyword evidence="3 13" id="KW-0813">Transport</keyword>
<keyword evidence="11 13" id="KW-0406">Ion transport</keyword>
<proteinExistence type="inferred from homology"/>
<evidence type="ECO:0000259" key="14">
    <source>
        <dbReference type="Pfam" id="PF02705"/>
    </source>
</evidence>
<evidence type="ECO:0000256" key="3">
    <source>
        <dbReference type="ARBA" id="ARBA00022448"/>
    </source>
</evidence>
<dbReference type="GO" id="GO:0005886">
    <property type="term" value="C:plasma membrane"/>
    <property type="evidence" value="ECO:0007669"/>
    <property type="project" value="UniProtKB-SubCell"/>
</dbReference>
<feature type="transmembrane region" description="Helical" evidence="13">
    <location>
        <begin position="329"/>
        <end position="349"/>
    </location>
</feature>
<dbReference type="Pfam" id="PF22776">
    <property type="entry name" value="K_trans_C"/>
    <property type="match status" value="1"/>
</dbReference>
<sequence length="616" mass="66274">MLGALGVVYGDIGTSPLYALKEAVRAASGGGPLDPRAVVGCVSMILWALILVISIKYALLIMRAGNRGEGGIMAMIALLKARHAKPGTPRARILVLGLVGAALLYGDGAITPAITVLSAVEGLKLDAPVLAPAVVPITAVILLGIFLVQRKGTRFIGQLFGPIMLLWFIALALLGVRGILMAPGILAAINPFAALYFITHTSPLVGFVVLGATFLAVTGGEAMYADMGHFGPQPIRFAWFSVVLPGLMLNYFGQGGLLLTDPSAADNPFYQLAPDWAHYPLIVFATAAAVIAAQSVITGAFSLTQQAMQLGLFPSVHVRHTADDQKGQIYIPIVNWMICAATLISVFMFRSSDALAGAYGVAVSLLMAITTCLAALIALKWGYSLPAVLAVNGFFLLIDLVFFSANLVKLVDGGWYPLLMALVLTVIMLTWRRGLALVEAARNRQRESEKDFLSMLATKPPMRLPGTAAFLASAARGVPLSLSHFVRHNHALHEHILLITGKPEEVPRVPDAQRMELVELAPGMTRVILHFGFMETPRIPDGLRCGVERGLLPGMQLSELSYYIGRETIIPREEIEGMAIWREHLFAFMQRNAERSAAHFHIPATQVVEVGVEIEI</sequence>
<feature type="transmembrane region" description="Helical" evidence="13">
    <location>
        <begin position="414"/>
        <end position="431"/>
    </location>
</feature>
<feature type="transmembrane region" description="Helical" evidence="13">
    <location>
        <begin position="93"/>
        <end position="117"/>
    </location>
</feature>
<keyword evidence="6 13" id="KW-0633">Potassium transport</keyword>
<feature type="transmembrane region" description="Helical" evidence="13">
    <location>
        <begin position="237"/>
        <end position="259"/>
    </location>
</feature>
<evidence type="ECO:0000256" key="12">
    <source>
        <dbReference type="ARBA" id="ARBA00023136"/>
    </source>
</evidence>
<accession>A0A9E8A3T3</accession>
<keyword evidence="5" id="KW-0997">Cell inner membrane</keyword>
<keyword evidence="7 13" id="KW-0812">Transmembrane</keyword>
<dbReference type="GO" id="GO:0015079">
    <property type="term" value="F:potassium ion transmembrane transporter activity"/>
    <property type="evidence" value="ECO:0007669"/>
    <property type="project" value="UniProtKB-UniRule"/>
</dbReference>
<keyword evidence="8 13" id="KW-0769">Symport</keyword>
<feature type="transmembrane region" description="Helical" evidence="13">
    <location>
        <begin position="37"/>
        <end position="59"/>
    </location>
</feature>
<comment type="similarity">
    <text evidence="2 13">Belongs to the HAK/KUP transporter (TC 2.A.72) family.</text>
</comment>
<evidence type="ECO:0000313" key="16">
    <source>
        <dbReference type="EMBL" id="UZF89934.1"/>
    </source>
</evidence>
<evidence type="ECO:0000256" key="1">
    <source>
        <dbReference type="ARBA" id="ARBA00004141"/>
    </source>
</evidence>
<dbReference type="AlphaFoldDB" id="A0A9E8A3T3"/>
<evidence type="ECO:0000259" key="15">
    <source>
        <dbReference type="Pfam" id="PF22776"/>
    </source>
</evidence>
<keyword evidence="4 13" id="KW-1003">Cell membrane</keyword>
<comment type="catalytic activity">
    <reaction evidence="13">
        <text>K(+)(in) + H(+)(in) = K(+)(out) + H(+)(out)</text>
        <dbReference type="Rhea" id="RHEA:28490"/>
        <dbReference type="ChEBI" id="CHEBI:15378"/>
        <dbReference type="ChEBI" id="CHEBI:29103"/>
    </reaction>
</comment>
<evidence type="ECO:0000256" key="5">
    <source>
        <dbReference type="ARBA" id="ARBA00022519"/>
    </source>
</evidence>
<reference evidence="16" key="1">
    <citation type="submission" date="2022-08" db="EMBL/GenBank/DDBJ databases">
        <title>Complete Genome Sequences of 2 Bosea sp. soil isolates.</title>
        <authorList>
            <person name="Alvarez Arevalo M."/>
            <person name="Sterndorff E.B."/>
            <person name="Faurdal D."/>
            <person name="Joergensen T.S."/>
            <person name="Weber T."/>
        </authorList>
    </citation>
    <scope>NUCLEOTIDE SEQUENCE</scope>
    <source>
        <strain evidence="16">NBC_00436</strain>
    </source>
</reference>
<feature type="domain" description="K+ potassium transporter C-terminal" evidence="15">
    <location>
        <begin position="465"/>
        <end position="616"/>
    </location>
</feature>
<evidence type="ECO:0000256" key="10">
    <source>
        <dbReference type="ARBA" id="ARBA00022989"/>
    </source>
</evidence>
<feature type="transmembrane region" description="Helical" evidence="13">
    <location>
        <begin position="355"/>
        <end position="379"/>
    </location>
</feature>
<comment type="subcellular location">
    <subcellularLocation>
        <location evidence="13">Cell membrane</location>
        <topology evidence="13">Multi-pass membrane protein</topology>
    </subcellularLocation>
    <subcellularLocation>
        <location evidence="1">Membrane</location>
        <topology evidence="1">Multi-pass membrane protein</topology>
    </subcellularLocation>
</comment>
<dbReference type="InterPro" id="IPR053951">
    <property type="entry name" value="K_trans_N"/>
</dbReference>
<organism evidence="16">
    <name type="scientific">Bosea sp. NBC_00436</name>
    <dbReference type="NCBI Taxonomy" id="2969620"/>
    <lineage>
        <taxon>Bacteria</taxon>
        <taxon>Pseudomonadati</taxon>
        <taxon>Pseudomonadota</taxon>
        <taxon>Alphaproteobacteria</taxon>
        <taxon>Hyphomicrobiales</taxon>
        <taxon>Boseaceae</taxon>
        <taxon>Bosea</taxon>
    </lineage>
</organism>
<protein>
    <recommendedName>
        <fullName evidence="13">Probable potassium transport system protein Kup</fullName>
    </recommendedName>
</protein>
<feature type="transmembrane region" description="Helical" evidence="13">
    <location>
        <begin position="160"/>
        <end position="189"/>
    </location>
</feature>
<feature type="transmembrane region" description="Helical" evidence="13">
    <location>
        <begin position="279"/>
        <end position="303"/>
    </location>
</feature>
<dbReference type="PANTHER" id="PTHR30540">
    <property type="entry name" value="OSMOTIC STRESS POTASSIUM TRANSPORTER"/>
    <property type="match status" value="1"/>
</dbReference>
<evidence type="ECO:0000256" key="11">
    <source>
        <dbReference type="ARBA" id="ARBA00023065"/>
    </source>
</evidence>
<evidence type="ECO:0000256" key="6">
    <source>
        <dbReference type="ARBA" id="ARBA00022538"/>
    </source>
</evidence>
<keyword evidence="12 13" id="KW-0472">Membrane</keyword>
<dbReference type="PANTHER" id="PTHR30540:SF79">
    <property type="entry name" value="LOW AFFINITY POTASSIUM TRANSPORT SYSTEM PROTEIN KUP"/>
    <property type="match status" value="1"/>
</dbReference>
<evidence type="ECO:0000256" key="8">
    <source>
        <dbReference type="ARBA" id="ARBA00022847"/>
    </source>
</evidence>
<gene>
    <name evidence="13" type="primary">kup</name>
    <name evidence="16" type="ORF">NWE54_26100</name>
</gene>
<feature type="transmembrane region" description="Helical" evidence="13">
    <location>
        <begin position="386"/>
        <end position="408"/>
    </location>
</feature>
<comment type="function">
    <text evidence="13">Transport of potassium into the cell. Likely operates as a K(+):H(+) symporter.</text>
</comment>
<evidence type="ECO:0000256" key="9">
    <source>
        <dbReference type="ARBA" id="ARBA00022958"/>
    </source>
</evidence>
<feature type="domain" description="K+ potassium transporter integral membrane" evidence="14">
    <location>
        <begin position="2"/>
        <end position="454"/>
    </location>
</feature>
<dbReference type="HAMAP" id="MF_01522">
    <property type="entry name" value="Kup"/>
    <property type="match status" value="1"/>
</dbReference>
<dbReference type="Pfam" id="PF02705">
    <property type="entry name" value="K_trans"/>
    <property type="match status" value="1"/>
</dbReference>
<keyword evidence="9 13" id="KW-0630">Potassium</keyword>
<dbReference type="GO" id="GO:0015293">
    <property type="term" value="F:symporter activity"/>
    <property type="evidence" value="ECO:0007669"/>
    <property type="project" value="UniProtKB-UniRule"/>
</dbReference>
<feature type="transmembrane region" description="Helical" evidence="13">
    <location>
        <begin position="129"/>
        <end position="148"/>
    </location>
</feature>
<dbReference type="InterPro" id="IPR053952">
    <property type="entry name" value="K_trans_C"/>
</dbReference>
<keyword evidence="10 13" id="KW-1133">Transmembrane helix</keyword>
<evidence type="ECO:0000256" key="7">
    <source>
        <dbReference type="ARBA" id="ARBA00022692"/>
    </source>
</evidence>
<evidence type="ECO:0000256" key="13">
    <source>
        <dbReference type="HAMAP-Rule" id="MF_01522"/>
    </source>
</evidence>
<dbReference type="InterPro" id="IPR023051">
    <property type="entry name" value="Kup"/>
</dbReference>